<evidence type="ECO:0000256" key="4">
    <source>
        <dbReference type="ARBA" id="ARBA00023002"/>
    </source>
</evidence>
<keyword evidence="2 7" id="KW-0479">Metal-binding</keyword>
<evidence type="ECO:0000256" key="6">
    <source>
        <dbReference type="ARBA" id="ARBA00023096"/>
    </source>
</evidence>
<reference evidence="8" key="1">
    <citation type="journal article" date="2014" name="Int. J. Syst. Evol. Microbiol.">
        <title>Complete genome sequence of Corynebacterium casei LMG S-19264T (=DSM 44701T), isolated from a smear-ripened cheese.</title>
        <authorList>
            <consortium name="US DOE Joint Genome Institute (JGI-PGF)"/>
            <person name="Walter F."/>
            <person name="Albersmeier A."/>
            <person name="Kalinowski J."/>
            <person name="Ruckert C."/>
        </authorList>
    </citation>
    <scope>NUCLEOTIDE SEQUENCE</scope>
    <source>
        <strain evidence="8">CGMCC 1.15320</strain>
    </source>
</reference>
<dbReference type="RefSeq" id="WP_188722736.1">
    <property type="nucleotide sequence ID" value="NZ_BMIF01000017.1"/>
</dbReference>
<reference evidence="8" key="2">
    <citation type="submission" date="2020-09" db="EMBL/GenBank/DDBJ databases">
        <authorList>
            <person name="Sun Q."/>
            <person name="Zhou Y."/>
        </authorList>
    </citation>
    <scope>NUCLEOTIDE SEQUENCE</scope>
    <source>
        <strain evidence="8">CGMCC 1.15320</strain>
    </source>
</reference>
<dbReference type="InterPro" id="IPR037510">
    <property type="entry name" value="PdxA"/>
</dbReference>
<evidence type="ECO:0000313" key="8">
    <source>
        <dbReference type="EMBL" id="GGA80472.1"/>
    </source>
</evidence>
<evidence type="ECO:0000256" key="5">
    <source>
        <dbReference type="ARBA" id="ARBA00023027"/>
    </source>
</evidence>
<keyword evidence="7" id="KW-0170">Cobalt</keyword>
<feature type="binding site" evidence="7">
    <location>
        <position position="221"/>
    </location>
    <ligand>
        <name>a divalent metal cation</name>
        <dbReference type="ChEBI" id="CHEBI:60240"/>
        <note>ligand shared between dimeric partners</note>
    </ligand>
</feature>
<evidence type="ECO:0000313" key="9">
    <source>
        <dbReference type="Proteomes" id="UP000636264"/>
    </source>
</evidence>
<feature type="binding site" evidence="7">
    <location>
        <position position="284"/>
    </location>
    <ligand>
        <name>substrate</name>
    </ligand>
</feature>
<dbReference type="PANTHER" id="PTHR30004">
    <property type="entry name" value="4-HYDROXYTHREONINE-4-PHOSPHATE DEHYDROGENASE"/>
    <property type="match status" value="1"/>
</dbReference>
<keyword evidence="9" id="KW-1185">Reference proteome</keyword>
<evidence type="ECO:0000256" key="7">
    <source>
        <dbReference type="HAMAP-Rule" id="MF_00536"/>
    </source>
</evidence>
<gene>
    <name evidence="7 8" type="primary">pdxA</name>
    <name evidence="8" type="ORF">GCM10011385_38430</name>
</gene>
<keyword evidence="6 7" id="KW-0664">Pyridoxine biosynthesis</keyword>
<dbReference type="InterPro" id="IPR005255">
    <property type="entry name" value="PdxA_fam"/>
</dbReference>
<keyword evidence="4 7" id="KW-0560">Oxidoreductase</keyword>
<feature type="binding site" evidence="7">
    <location>
        <position position="293"/>
    </location>
    <ligand>
        <name>substrate</name>
    </ligand>
</feature>
<feature type="binding site" evidence="7">
    <location>
        <position position="176"/>
    </location>
    <ligand>
        <name>a divalent metal cation</name>
        <dbReference type="ChEBI" id="CHEBI:60240"/>
        <note>ligand shared between dimeric partners</note>
    </ligand>
</feature>
<keyword evidence="1 7" id="KW-0963">Cytoplasm</keyword>
<dbReference type="AlphaFoldDB" id="A0A916WAE9"/>
<comment type="similarity">
    <text evidence="7">Belongs to the PdxA family.</text>
</comment>
<keyword evidence="5 7" id="KW-0520">NAD</keyword>
<feature type="binding site" evidence="7">
    <location>
        <position position="302"/>
    </location>
    <ligand>
        <name>substrate</name>
    </ligand>
</feature>
<evidence type="ECO:0000256" key="2">
    <source>
        <dbReference type="ARBA" id="ARBA00022723"/>
    </source>
</evidence>
<name>A0A916WAE9_9HYPH</name>
<dbReference type="GO" id="GO:0008615">
    <property type="term" value="P:pyridoxine biosynthetic process"/>
    <property type="evidence" value="ECO:0007669"/>
    <property type="project" value="UniProtKB-UniRule"/>
</dbReference>
<comment type="catalytic activity">
    <reaction evidence="7">
        <text>4-(phosphooxy)-L-threonine + NAD(+) = 3-amino-2-oxopropyl phosphate + CO2 + NADH</text>
        <dbReference type="Rhea" id="RHEA:32275"/>
        <dbReference type="ChEBI" id="CHEBI:16526"/>
        <dbReference type="ChEBI" id="CHEBI:57279"/>
        <dbReference type="ChEBI" id="CHEBI:57540"/>
        <dbReference type="ChEBI" id="CHEBI:57945"/>
        <dbReference type="ChEBI" id="CHEBI:58452"/>
        <dbReference type="EC" id="1.1.1.262"/>
    </reaction>
</comment>
<evidence type="ECO:0000256" key="3">
    <source>
        <dbReference type="ARBA" id="ARBA00022857"/>
    </source>
</evidence>
<keyword evidence="3 7" id="KW-0521">NADP</keyword>
<dbReference type="SUPFAM" id="SSF53659">
    <property type="entry name" value="Isocitrate/Isopropylmalate dehydrogenase-like"/>
    <property type="match status" value="1"/>
</dbReference>
<comment type="pathway">
    <text evidence="7">Cofactor biosynthesis; pyridoxine 5'-phosphate biosynthesis; pyridoxine 5'-phosphate from D-erythrose 4-phosphate: step 4/5.</text>
</comment>
<dbReference type="NCBIfam" id="TIGR00557">
    <property type="entry name" value="pdxA"/>
    <property type="match status" value="1"/>
</dbReference>
<comment type="caution">
    <text evidence="8">The sequence shown here is derived from an EMBL/GenBank/DDBJ whole genome shotgun (WGS) entry which is preliminary data.</text>
</comment>
<dbReference type="EMBL" id="BMIF01000017">
    <property type="protein sequence ID" value="GGA80472.1"/>
    <property type="molecule type" value="Genomic_DNA"/>
</dbReference>
<dbReference type="HAMAP" id="MF_00536">
    <property type="entry name" value="PdxA"/>
    <property type="match status" value="1"/>
</dbReference>
<dbReference type="Pfam" id="PF04166">
    <property type="entry name" value="PdxA"/>
    <property type="match status" value="1"/>
</dbReference>
<dbReference type="PANTHER" id="PTHR30004:SF6">
    <property type="entry name" value="D-THREONATE 4-PHOSPHATE DEHYDROGENASE"/>
    <property type="match status" value="1"/>
</dbReference>
<sequence>MTDNQAPAPLAISMGEPAGIGPEILLSAWERRFSASLPPFYVLGDVALLRSRANALKHDISFAEVEPEDAVSCFATALPVFPLKNTLIDQPGVPSAMNAAGVIEAIERGVEHIFAGRAAGLVTCPIAKKPLYDAGFQYPGHTEFLGYLAQIRTGQPALPIMMLAGPELRTIPITVHLSLEKAIEQLSTELIVNTARIVAADLKSRFGIANPRLAFSGLNPHAGEGGSMGLDEIEKIIPAIEISRAEGIDAIGPLPADTMFHARARASYDAALCMYHDQALIPAKTLAFDDAVNVTLGLPFIRTSPDHGTAFDIAGKGIAKPDSLIAAIRLARELADNSIPTL</sequence>
<feature type="binding site" evidence="7">
    <location>
        <position position="276"/>
    </location>
    <ligand>
        <name>a divalent metal cation</name>
        <dbReference type="ChEBI" id="CHEBI:60240"/>
        <note>ligand shared between dimeric partners</note>
    </ligand>
</feature>
<feature type="binding site" evidence="7">
    <location>
        <position position="141"/>
    </location>
    <ligand>
        <name>substrate</name>
    </ligand>
</feature>
<keyword evidence="7" id="KW-0862">Zinc</keyword>
<feature type="binding site" evidence="7">
    <location>
        <position position="142"/>
    </location>
    <ligand>
        <name>substrate</name>
    </ligand>
</feature>
<comment type="function">
    <text evidence="7">Catalyzes the NAD(P)-dependent oxidation of 4-(phosphooxy)-L-threonine (HTP) into 2-amino-3-oxo-4-(phosphooxy)butyric acid which spontaneously decarboxylates to form 3-amino-2-oxopropyl phosphate (AHAP).</text>
</comment>
<dbReference type="Proteomes" id="UP000636264">
    <property type="component" value="Unassembled WGS sequence"/>
</dbReference>
<dbReference type="GO" id="GO:0051287">
    <property type="term" value="F:NAD binding"/>
    <property type="evidence" value="ECO:0007669"/>
    <property type="project" value="InterPro"/>
</dbReference>
<dbReference type="EC" id="1.1.1.262" evidence="7"/>
<dbReference type="GO" id="GO:0008270">
    <property type="term" value="F:zinc ion binding"/>
    <property type="evidence" value="ECO:0007669"/>
    <property type="project" value="UniProtKB-UniRule"/>
</dbReference>
<organism evidence="8 9">
    <name type="scientific">Nitratireductor aestuarii</name>
    <dbReference type="NCBI Taxonomy" id="1735103"/>
    <lineage>
        <taxon>Bacteria</taxon>
        <taxon>Pseudomonadati</taxon>
        <taxon>Pseudomonadota</taxon>
        <taxon>Alphaproteobacteria</taxon>
        <taxon>Hyphomicrobiales</taxon>
        <taxon>Phyllobacteriaceae</taxon>
        <taxon>Nitratireductor</taxon>
    </lineage>
</organism>
<comment type="cofactor">
    <cofactor evidence="7">
        <name>Zn(2+)</name>
        <dbReference type="ChEBI" id="CHEBI:29105"/>
    </cofactor>
    <cofactor evidence="7">
        <name>Mg(2+)</name>
        <dbReference type="ChEBI" id="CHEBI:18420"/>
    </cofactor>
    <cofactor evidence="7">
        <name>Co(2+)</name>
        <dbReference type="ChEBI" id="CHEBI:48828"/>
    </cofactor>
    <text evidence="7">Binds 1 divalent metal cation per subunit. Can use ions such as Zn(2+), Mg(2+) or Co(2+).</text>
</comment>
<accession>A0A916WAE9</accession>
<protein>
    <recommendedName>
        <fullName evidence="7">4-hydroxythreonine-4-phosphate dehydrogenase</fullName>
        <ecNumber evidence="7">1.1.1.262</ecNumber>
    </recommendedName>
    <alternativeName>
        <fullName evidence="7">4-(phosphohydroxy)-L-threonine dehydrogenase</fullName>
    </alternativeName>
</protein>
<dbReference type="GO" id="GO:0042823">
    <property type="term" value="P:pyridoxal phosphate biosynthetic process"/>
    <property type="evidence" value="ECO:0007669"/>
    <property type="project" value="UniProtKB-UniRule"/>
</dbReference>
<dbReference type="GO" id="GO:0000287">
    <property type="term" value="F:magnesium ion binding"/>
    <property type="evidence" value="ECO:0007669"/>
    <property type="project" value="UniProtKB-UniRule"/>
</dbReference>
<keyword evidence="7" id="KW-0460">Magnesium</keyword>
<evidence type="ECO:0000256" key="1">
    <source>
        <dbReference type="ARBA" id="ARBA00022490"/>
    </source>
</evidence>
<dbReference type="GO" id="GO:0050897">
    <property type="term" value="F:cobalt ion binding"/>
    <property type="evidence" value="ECO:0007669"/>
    <property type="project" value="UniProtKB-UniRule"/>
</dbReference>
<comment type="subcellular location">
    <subcellularLocation>
        <location evidence="7">Cytoplasm</location>
    </subcellularLocation>
</comment>
<comment type="subunit">
    <text evidence="7">Homodimer.</text>
</comment>
<comment type="miscellaneous">
    <text evidence="7">The active site is located at the dimer interface.</text>
</comment>
<dbReference type="GO" id="GO:0050570">
    <property type="term" value="F:4-hydroxythreonine-4-phosphate dehydrogenase activity"/>
    <property type="evidence" value="ECO:0007669"/>
    <property type="project" value="UniProtKB-UniRule"/>
</dbReference>
<proteinExistence type="inferred from homology"/>
<dbReference type="GO" id="GO:0005737">
    <property type="term" value="C:cytoplasm"/>
    <property type="evidence" value="ECO:0007669"/>
    <property type="project" value="UniProtKB-SubCell"/>
</dbReference>
<dbReference type="Gene3D" id="3.40.718.10">
    <property type="entry name" value="Isopropylmalate Dehydrogenase"/>
    <property type="match status" value="1"/>
</dbReference>
<dbReference type="NCBIfam" id="NF003699">
    <property type="entry name" value="PRK05312.1"/>
    <property type="match status" value="1"/>
</dbReference>